<organism evidence="2 3">
    <name type="scientific">Pseudonocardia aurantiaca</name>
    <dbReference type="NCBI Taxonomy" id="75290"/>
    <lineage>
        <taxon>Bacteria</taxon>
        <taxon>Bacillati</taxon>
        <taxon>Actinomycetota</taxon>
        <taxon>Actinomycetes</taxon>
        <taxon>Pseudonocardiales</taxon>
        <taxon>Pseudonocardiaceae</taxon>
        <taxon>Pseudonocardia</taxon>
    </lineage>
</organism>
<sequence>VAELPAAIAACGRTLAAEVEAEETHRRLADTAQEHAGSLARTAAAQRADRSALGDVHAAAPDGPLAVGEARAAWESASLAYRREVSESALASSLQEAGHALARAREQVAELPAAVRADAAALLDSSDGLDAAARSAATGRAAADHEQARAAHAKAEAEIHLARAELAEHPAVADGAGTEAGTREDALLAASAADQEAVGHRQRHDQAVAAARAAAAEQAVAKERAAELRHALDLLGVRDPEPAPEPFAGAVADARAAVEEARSALEAAAAEAQRSRRALEKLGQELALWAAADRFAGVKAAVRDRFRTGDLARDVLPDAEQLAADLDLFAANLRQRIEELEEHKGVVVTAMVGMVRQALKSLSRAQSLSELPDTLGEWAGQRFLEVGPRSVVETADAVVRDRCARLVDALTARGAQVPRGHDLLWQATNAVVGEGNWKARVLKPSTTLAVERVSVERMRKWSGGEKVTISLLLFCMIAKLRASGRGRDRPGLGALPLDNPLGKANYVVFLNLQRKVAAANGIQLIFLTGVGDMKAVGRFPNVIRMRNTRSRSREYVSIEDRQVAAADPAGVVDTTRVWRSDPALTLL</sequence>
<comment type="caution">
    <text evidence="2">The sequence shown here is derived from an EMBL/GenBank/DDBJ whole genome shotgun (WGS) entry which is preliminary data.</text>
</comment>
<dbReference type="RefSeq" id="WP_379659749.1">
    <property type="nucleotide sequence ID" value="NZ_JBHUCP010000007.1"/>
</dbReference>
<feature type="non-terminal residue" evidence="2">
    <location>
        <position position="1"/>
    </location>
</feature>
<evidence type="ECO:0000256" key="1">
    <source>
        <dbReference type="SAM" id="Coils"/>
    </source>
</evidence>
<keyword evidence="1" id="KW-0175">Coiled coil</keyword>
<proteinExistence type="predicted"/>
<feature type="coiled-coil region" evidence="1">
    <location>
        <begin position="251"/>
        <end position="285"/>
    </location>
</feature>
<name>A0ABW4FKB9_9PSEU</name>
<accession>A0ABW4FKB9</accession>
<keyword evidence="3" id="KW-1185">Reference proteome</keyword>
<dbReference type="EMBL" id="JBHUCP010000007">
    <property type="protein sequence ID" value="MFD1530296.1"/>
    <property type="molecule type" value="Genomic_DNA"/>
</dbReference>
<evidence type="ECO:0008006" key="4">
    <source>
        <dbReference type="Google" id="ProtNLM"/>
    </source>
</evidence>
<protein>
    <recommendedName>
        <fullName evidence="4">Chromosome segregation ATPase</fullName>
    </recommendedName>
</protein>
<reference evidence="3" key="1">
    <citation type="journal article" date="2019" name="Int. J. Syst. Evol. Microbiol.">
        <title>The Global Catalogue of Microorganisms (GCM) 10K type strain sequencing project: providing services to taxonomists for standard genome sequencing and annotation.</title>
        <authorList>
            <consortium name="The Broad Institute Genomics Platform"/>
            <consortium name="The Broad Institute Genome Sequencing Center for Infectious Disease"/>
            <person name="Wu L."/>
            <person name="Ma J."/>
        </authorList>
    </citation>
    <scope>NUCLEOTIDE SEQUENCE [LARGE SCALE GENOMIC DNA]</scope>
    <source>
        <strain evidence="3">JCM 12165</strain>
    </source>
</reference>
<gene>
    <name evidence="2" type="ORF">ACFSCY_12665</name>
</gene>
<dbReference type="Proteomes" id="UP001597145">
    <property type="component" value="Unassembled WGS sequence"/>
</dbReference>
<evidence type="ECO:0000313" key="3">
    <source>
        <dbReference type="Proteomes" id="UP001597145"/>
    </source>
</evidence>
<evidence type="ECO:0000313" key="2">
    <source>
        <dbReference type="EMBL" id="MFD1530296.1"/>
    </source>
</evidence>